<dbReference type="OrthoDB" id="10261556at2759"/>
<dbReference type="PANTHER" id="PTHR47765">
    <property type="entry name" value="3'-5' EXONUCLEASE DOMAIN-CONTAINING PROTEIN"/>
    <property type="match status" value="1"/>
</dbReference>
<evidence type="ECO:0000313" key="3">
    <source>
        <dbReference type="Proteomes" id="UP001055439"/>
    </source>
</evidence>
<accession>A0A9E7FSB3</accession>
<dbReference type="AlphaFoldDB" id="A0A9E7FSB3"/>
<feature type="domain" description="Mut7-C RNAse" evidence="1">
    <location>
        <begin position="127"/>
        <end position="205"/>
    </location>
</feature>
<name>A0A9E7FSB3_9LILI</name>
<evidence type="ECO:0000259" key="1">
    <source>
        <dbReference type="Pfam" id="PF01927"/>
    </source>
</evidence>
<gene>
    <name evidence="2" type="ORF">MUK42_20393</name>
</gene>
<dbReference type="PANTHER" id="PTHR47765:SF2">
    <property type="entry name" value="EXONUCLEASE MUT-7 HOMOLOG"/>
    <property type="match status" value="1"/>
</dbReference>
<dbReference type="EMBL" id="CP097507">
    <property type="protein sequence ID" value="URE01301.1"/>
    <property type="molecule type" value="Genomic_DNA"/>
</dbReference>
<proteinExistence type="predicted"/>
<dbReference type="Pfam" id="PF01927">
    <property type="entry name" value="Mut7-C"/>
    <property type="match status" value="1"/>
</dbReference>
<evidence type="ECO:0000313" key="2">
    <source>
        <dbReference type="EMBL" id="URE01301.1"/>
    </source>
</evidence>
<reference evidence="2" key="1">
    <citation type="submission" date="2022-05" db="EMBL/GenBank/DDBJ databases">
        <title>The Musa troglodytarum L. genome provides insights into the mechanism of non-climacteric behaviour and enrichment of carotenoids.</title>
        <authorList>
            <person name="Wang J."/>
        </authorList>
    </citation>
    <scope>NUCLEOTIDE SEQUENCE</scope>
    <source>
        <tissue evidence="2">Leaf</tissue>
    </source>
</reference>
<organism evidence="2 3">
    <name type="scientific">Musa troglodytarum</name>
    <name type="common">fe'i banana</name>
    <dbReference type="NCBI Taxonomy" id="320322"/>
    <lineage>
        <taxon>Eukaryota</taxon>
        <taxon>Viridiplantae</taxon>
        <taxon>Streptophyta</taxon>
        <taxon>Embryophyta</taxon>
        <taxon>Tracheophyta</taxon>
        <taxon>Spermatophyta</taxon>
        <taxon>Magnoliopsida</taxon>
        <taxon>Liliopsida</taxon>
        <taxon>Zingiberales</taxon>
        <taxon>Musaceae</taxon>
        <taxon>Musa</taxon>
    </lineage>
</organism>
<dbReference type="InterPro" id="IPR052408">
    <property type="entry name" value="Exonuclease_MUT-7-like"/>
</dbReference>
<dbReference type="Proteomes" id="UP001055439">
    <property type="component" value="Chromosome 5"/>
</dbReference>
<keyword evidence="3" id="KW-1185">Reference proteome</keyword>
<dbReference type="InterPro" id="IPR002782">
    <property type="entry name" value="Mut7-C_RNAse_dom"/>
</dbReference>
<sequence length="217" mass="24896">MDGGGIAMRWCLSWRRERKNELAVVRRRESSKAYHLCGRSCRLQPVRRVRFECTSETARWGRDASADADVVRSCDGELLCGAGDMSCPYTATQMVKRTICFSSITGVWLKAVVRSSNLNDYRLAIANKLLINDYAHLIIETFQLKISEEQLMSRCTKCNGNFIQKPLTIEEAIAASRGFQVIPDCLFDRNLEFWQCTDCKQLYWETNVFFSQDMTIS</sequence>
<protein>
    <recommendedName>
        <fullName evidence="1">Mut7-C RNAse domain-containing protein</fullName>
    </recommendedName>
</protein>